<feature type="compositionally biased region" description="Low complexity" evidence="1">
    <location>
        <begin position="200"/>
        <end position="225"/>
    </location>
</feature>
<evidence type="ECO:0000313" key="2">
    <source>
        <dbReference type="EMBL" id="KAK2612071.1"/>
    </source>
</evidence>
<feature type="region of interest" description="Disordered" evidence="1">
    <location>
        <begin position="166"/>
        <end position="240"/>
    </location>
</feature>
<name>A0AAJ0CWA1_9HYPO</name>
<reference evidence="2" key="1">
    <citation type="submission" date="2023-06" db="EMBL/GenBank/DDBJ databases">
        <title>Conoideocrella luteorostrata (Hypocreales: Clavicipitaceae), a potential biocontrol fungus for elongate hemlock scale in United States Christmas tree production areas.</title>
        <authorList>
            <person name="Barrett H."/>
            <person name="Lovett B."/>
            <person name="Macias A.M."/>
            <person name="Stajich J.E."/>
            <person name="Kasson M.T."/>
        </authorList>
    </citation>
    <scope>NUCLEOTIDE SEQUENCE</scope>
    <source>
        <strain evidence="2">ARSEF 14590</strain>
    </source>
</reference>
<dbReference type="EMBL" id="JASWJB010000021">
    <property type="protein sequence ID" value="KAK2612071.1"/>
    <property type="molecule type" value="Genomic_DNA"/>
</dbReference>
<evidence type="ECO:0000256" key="1">
    <source>
        <dbReference type="SAM" id="MobiDB-lite"/>
    </source>
</evidence>
<feature type="compositionally biased region" description="Low complexity" evidence="1">
    <location>
        <begin position="283"/>
        <end position="302"/>
    </location>
</feature>
<keyword evidence="3" id="KW-1185">Reference proteome</keyword>
<comment type="caution">
    <text evidence="2">The sequence shown here is derived from an EMBL/GenBank/DDBJ whole genome shotgun (WGS) entry which is preliminary data.</text>
</comment>
<gene>
    <name evidence="2" type="ORF">QQS21_001920</name>
</gene>
<dbReference type="AlphaFoldDB" id="A0AAJ0CWA1"/>
<accession>A0AAJ0CWA1</accession>
<feature type="compositionally biased region" description="Polar residues" evidence="1">
    <location>
        <begin position="226"/>
        <end position="237"/>
    </location>
</feature>
<feature type="region of interest" description="Disordered" evidence="1">
    <location>
        <begin position="276"/>
        <end position="302"/>
    </location>
</feature>
<evidence type="ECO:0000313" key="3">
    <source>
        <dbReference type="Proteomes" id="UP001251528"/>
    </source>
</evidence>
<sequence>MNLWGIDQFTHRNEILAVPENLRNMLHVDAMPRVFIVTPRPRVEYFQPNGERSTDEQRQSTNANAGSLLFEKYVKQLEETISRRMGPRVSVNRVEYSPNVASNSWWNGRDAAQDHDKPQMDMHIAVELGDITQKNSRGKVLIQHQPARDCQQMASWRVWVEDRGTQDRHDSWTPLESQILPAQGGERGGRKRAACPAKPSTHQSSTKTTSHTTTTKATTTHSSATRPSSKPTNTHAPPTSYILFANPRAKPSGTQYCQCQFGSVATDLPMKTGKDPCDYSQLPKQTASSTKPPTTTTKTKTSISTTTTAPAYATGTCTLHITEIHEGNGVFVNIKLKDGAGAEMAIHSQQINVSCPNPL</sequence>
<proteinExistence type="predicted"/>
<dbReference type="Proteomes" id="UP001251528">
    <property type="component" value="Unassembled WGS sequence"/>
</dbReference>
<protein>
    <submittedName>
        <fullName evidence="2">Uncharacterized protein</fullName>
    </submittedName>
</protein>
<organism evidence="2 3">
    <name type="scientific">Conoideocrella luteorostrata</name>
    <dbReference type="NCBI Taxonomy" id="1105319"/>
    <lineage>
        <taxon>Eukaryota</taxon>
        <taxon>Fungi</taxon>
        <taxon>Dikarya</taxon>
        <taxon>Ascomycota</taxon>
        <taxon>Pezizomycotina</taxon>
        <taxon>Sordariomycetes</taxon>
        <taxon>Hypocreomycetidae</taxon>
        <taxon>Hypocreales</taxon>
        <taxon>Clavicipitaceae</taxon>
        <taxon>Conoideocrella</taxon>
    </lineage>
</organism>